<sequence length="296" mass="32154">MSGNEAKPAVSASERAISMLVGYTVGAFVVLPFDRLKSLMQVSEDSRRQGAVRLARHVLATQGVRGLFKGLSAHMLVAPYSIFYYSVYDELLVRGRAVSTTRSHPHGHPLVPLGAAVCGRTLETSIRMPVEVLRTMMQTSGAAVTMSGALRTLASQPPSTWFRGMVPTLLRDVPFSAIYWCGYEYGKSRVQIPERLVPNGSVRTLLQSFICGAGAGIVAGVLTTPVDVIKTVRQHEVHAGAQSTYANILQIIREKPAVAFAGIGPRLVRIPCGLATMMAGLEVTKRWFESRVTRQD</sequence>
<dbReference type="GO" id="GO:0005743">
    <property type="term" value="C:mitochondrial inner membrane"/>
    <property type="evidence" value="ECO:0007669"/>
    <property type="project" value="UniProtKB-SubCell"/>
</dbReference>
<dbReference type="PROSITE" id="PS50920">
    <property type="entry name" value="SOLCAR"/>
    <property type="match status" value="3"/>
</dbReference>
<keyword evidence="7" id="KW-1133">Transmembrane helix</keyword>
<comment type="subcellular location">
    <subcellularLocation>
        <location evidence="1">Mitochondrion inner membrane</location>
        <topology evidence="1">Multi-pass membrane protein</topology>
    </subcellularLocation>
</comment>
<dbReference type="InterPro" id="IPR023395">
    <property type="entry name" value="MCP_dom_sf"/>
</dbReference>
<dbReference type="PANTHER" id="PTHR45760:SF2">
    <property type="entry name" value="FI19922P1-RELATED"/>
    <property type="match status" value="1"/>
</dbReference>
<keyword evidence="13" id="KW-1185">Reference proteome</keyword>
<comment type="caution">
    <text evidence="12">The sequence shown here is derived from an EMBL/GenBank/DDBJ whole genome shotgun (WGS) entry which is preliminary data.</text>
</comment>
<dbReference type="InterPro" id="IPR018108">
    <property type="entry name" value="MCP_transmembrane"/>
</dbReference>
<evidence type="ECO:0000256" key="5">
    <source>
        <dbReference type="ARBA" id="ARBA00022737"/>
    </source>
</evidence>
<evidence type="ECO:0000256" key="2">
    <source>
        <dbReference type="ARBA" id="ARBA00006375"/>
    </source>
</evidence>
<feature type="repeat" description="Solcar" evidence="10">
    <location>
        <begin position="203"/>
        <end position="287"/>
    </location>
</feature>
<dbReference type="Gene3D" id="1.50.40.10">
    <property type="entry name" value="Mitochondrial carrier domain"/>
    <property type="match status" value="1"/>
</dbReference>
<evidence type="ECO:0000256" key="7">
    <source>
        <dbReference type="ARBA" id="ARBA00022989"/>
    </source>
</evidence>
<dbReference type="GO" id="GO:1990542">
    <property type="term" value="P:mitochondrial transmembrane transport"/>
    <property type="evidence" value="ECO:0007669"/>
    <property type="project" value="InterPro"/>
</dbReference>
<evidence type="ECO:0000256" key="10">
    <source>
        <dbReference type="PROSITE-ProRule" id="PRU00282"/>
    </source>
</evidence>
<proteinExistence type="inferred from homology"/>
<evidence type="ECO:0000256" key="4">
    <source>
        <dbReference type="ARBA" id="ARBA00022692"/>
    </source>
</evidence>
<keyword evidence="5" id="KW-0677">Repeat</keyword>
<evidence type="ECO:0000256" key="9">
    <source>
        <dbReference type="ARBA" id="ARBA00023136"/>
    </source>
</evidence>
<protein>
    <recommendedName>
        <fullName evidence="14">Mitochondrial carrier protein</fullName>
    </recommendedName>
</protein>
<evidence type="ECO:0000313" key="13">
    <source>
        <dbReference type="Proteomes" id="UP001515480"/>
    </source>
</evidence>
<keyword evidence="4 10" id="KW-0812">Transmembrane</keyword>
<keyword evidence="8" id="KW-0496">Mitochondrion</keyword>
<feature type="repeat" description="Solcar" evidence="10">
    <location>
        <begin position="13"/>
        <end position="94"/>
    </location>
</feature>
<dbReference type="SUPFAM" id="SSF103506">
    <property type="entry name" value="Mitochondrial carrier"/>
    <property type="match status" value="1"/>
</dbReference>
<dbReference type="InterPro" id="IPR045315">
    <property type="entry name" value="Mtm1-like"/>
</dbReference>
<dbReference type="EMBL" id="JBGBPQ010000003">
    <property type="protein sequence ID" value="KAL1527138.1"/>
    <property type="molecule type" value="Genomic_DNA"/>
</dbReference>
<evidence type="ECO:0000256" key="11">
    <source>
        <dbReference type="RuleBase" id="RU000488"/>
    </source>
</evidence>
<keyword evidence="3 11" id="KW-0813">Transport</keyword>
<dbReference type="Proteomes" id="UP001515480">
    <property type="component" value="Unassembled WGS sequence"/>
</dbReference>
<evidence type="ECO:0000256" key="8">
    <source>
        <dbReference type="ARBA" id="ARBA00023128"/>
    </source>
</evidence>
<keyword evidence="9 10" id="KW-0472">Membrane</keyword>
<feature type="repeat" description="Solcar" evidence="10">
    <location>
        <begin position="107"/>
        <end position="189"/>
    </location>
</feature>
<keyword evidence="6" id="KW-0999">Mitochondrion inner membrane</keyword>
<dbReference type="AlphaFoldDB" id="A0AB34K1W2"/>
<gene>
    <name evidence="12" type="ORF">AB1Y20_015820</name>
</gene>
<evidence type="ECO:0008006" key="14">
    <source>
        <dbReference type="Google" id="ProtNLM"/>
    </source>
</evidence>
<dbReference type="Pfam" id="PF00153">
    <property type="entry name" value="Mito_carr"/>
    <property type="match status" value="3"/>
</dbReference>
<organism evidence="12 13">
    <name type="scientific">Prymnesium parvum</name>
    <name type="common">Toxic golden alga</name>
    <dbReference type="NCBI Taxonomy" id="97485"/>
    <lineage>
        <taxon>Eukaryota</taxon>
        <taxon>Haptista</taxon>
        <taxon>Haptophyta</taxon>
        <taxon>Prymnesiophyceae</taxon>
        <taxon>Prymnesiales</taxon>
        <taxon>Prymnesiaceae</taxon>
        <taxon>Prymnesium</taxon>
    </lineage>
</organism>
<dbReference type="PANTHER" id="PTHR45760">
    <property type="entry name" value="FI19922P1-RELATED"/>
    <property type="match status" value="1"/>
</dbReference>
<evidence type="ECO:0000256" key="1">
    <source>
        <dbReference type="ARBA" id="ARBA00004448"/>
    </source>
</evidence>
<evidence type="ECO:0000313" key="12">
    <source>
        <dbReference type="EMBL" id="KAL1527138.1"/>
    </source>
</evidence>
<comment type="similarity">
    <text evidence="2 11">Belongs to the mitochondrial carrier (TC 2.A.29) family.</text>
</comment>
<accession>A0AB34K1W2</accession>
<evidence type="ECO:0000256" key="6">
    <source>
        <dbReference type="ARBA" id="ARBA00022792"/>
    </source>
</evidence>
<name>A0AB34K1W2_PRYPA</name>
<reference evidence="12 13" key="1">
    <citation type="journal article" date="2024" name="Science">
        <title>Giant polyketide synthase enzymes in the biosynthesis of giant marine polyether toxins.</title>
        <authorList>
            <person name="Fallon T.R."/>
            <person name="Shende V.V."/>
            <person name="Wierzbicki I.H."/>
            <person name="Pendleton A.L."/>
            <person name="Watervoot N.F."/>
            <person name="Auber R.P."/>
            <person name="Gonzalez D.J."/>
            <person name="Wisecaver J.H."/>
            <person name="Moore B.S."/>
        </authorList>
    </citation>
    <scope>NUCLEOTIDE SEQUENCE [LARGE SCALE GENOMIC DNA]</scope>
    <source>
        <strain evidence="12 13">12B1</strain>
    </source>
</reference>
<evidence type="ECO:0000256" key="3">
    <source>
        <dbReference type="ARBA" id="ARBA00022448"/>
    </source>
</evidence>